<feature type="region of interest" description="Disordered" evidence="1">
    <location>
        <begin position="1"/>
        <end position="101"/>
    </location>
</feature>
<dbReference type="InParanoid" id="E3KM82"/>
<reference evidence="3" key="2">
    <citation type="journal article" date="2011" name="Proc. Natl. Acad. Sci. U.S.A.">
        <title>Obligate biotrophy features unraveled by the genomic analysis of rust fungi.</title>
        <authorList>
            <person name="Duplessis S."/>
            <person name="Cuomo C.A."/>
            <person name="Lin Y.-C."/>
            <person name="Aerts A."/>
            <person name="Tisserant E."/>
            <person name="Veneault-Fourrey C."/>
            <person name="Joly D.L."/>
            <person name="Hacquard S."/>
            <person name="Amselem J."/>
            <person name="Cantarel B.L."/>
            <person name="Chiu R."/>
            <person name="Coutinho P.M."/>
            <person name="Feau N."/>
            <person name="Field M."/>
            <person name="Frey P."/>
            <person name="Gelhaye E."/>
            <person name="Goldberg J."/>
            <person name="Grabherr M.G."/>
            <person name="Kodira C.D."/>
            <person name="Kohler A."/>
            <person name="Kuees U."/>
            <person name="Lindquist E.A."/>
            <person name="Lucas S.M."/>
            <person name="Mago R."/>
            <person name="Mauceli E."/>
            <person name="Morin E."/>
            <person name="Murat C."/>
            <person name="Pangilinan J.L."/>
            <person name="Park R."/>
            <person name="Pearson M."/>
            <person name="Quesneville H."/>
            <person name="Rouhier N."/>
            <person name="Sakthikumar S."/>
            <person name="Salamov A.A."/>
            <person name="Schmutz J."/>
            <person name="Selles B."/>
            <person name="Shapiro H."/>
            <person name="Tanguay P."/>
            <person name="Tuskan G.A."/>
            <person name="Henrissat B."/>
            <person name="Van de Peer Y."/>
            <person name="Rouze P."/>
            <person name="Ellis J.G."/>
            <person name="Dodds P.N."/>
            <person name="Schein J.E."/>
            <person name="Zhong S."/>
            <person name="Hamelin R.C."/>
            <person name="Grigoriev I.V."/>
            <person name="Szabo L.J."/>
            <person name="Martin F."/>
        </authorList>
    </citation>
    <scope>NUCLEOTIDE SEQUENCE [LARGE SCALE GENOMIC DNA]</scope>
    <source>
        <strain evidence="3">CRL 75-36-700-3 / race SCCL</strain>
    </source>
</reference>
<protein>
    <submittedName>
        <fullName evidence="2">Uncharacterized protein</fullName>
    </submittedName>
</protein>
<name>E3KM82_PUCGT</name>
<accession>E3KM82</accession>
<organism evidence="2 3">
    <name type="scientific">Puccinia graminis f. sp. tritici (strain CRL 75-36-700-3 / race SCCL)</name>
    <name type="common">Black stem rust fungus</name>
    <dbReference type="NCBI Taxonomy" id="418459"/>
    <lineage>
        <taxon>Eukaryota</taxon>
        <taxon>Fungi</taxon>
        <taxon>Dikarya</taxon>
        <taxon>Basidiomycota</taxon>
        <taxon>Pucciniomycotina</taxon>
        <taxon>Pucciniomycetes</taxon>
        <taxon>Pucciniales</taxon>
        <taxon>Pucciniaceae</taxon>
        <taxon>Puccinia</taxon>
    </lineage>
</organism>
<gene>
    <name evidence="2" type="ORF">PGTG_11763</name>
</gene>
<evidence type="ECO:0000256" key="1">
    <source>
        <dbReference type="SAM" id="MobiDB-lite"/>
    </source>
</evidence>
<dbReference type="HOGENOM" id="CLU_2293060_0_0_1"/>
<dbReference type="Proteomes" id="UP000008783">
    <property type="component" value="Unassembled WGS sequence"/>
</dbReference>
<proteinExistence type="predicted"/>
<dbReference type="GeneID" id="10543961"/>
<evidence type="ECO:0000313" key="2">
    <source>
        <dbReference type="EMBL" id="EFP85407.1"/>
    </source>
</evidence>
<dbReference type="EMBL" id="DS178295">
    <property type="protein sequence ID" value="EFP85407.1"/>
    <property type="molecule type" value="Genomic_DNA"/>
</dbReference>
<dbReference type="KEGG" id="pgr:PGTG_11763"/>
<feature type="compositionally biased region" description="Basic and acidic residues" evidence="1">
    <location>
        <begin position="66"/>
        <end position="90"/>
    </location>
</feature>
<reference key="1">
    <citation type="submission" date="2007-01" db="EMBL/GenBank/DDBJ databases">
        <title>The Genome Sequence of Puccinia graminis f. sp. tritici Strain CRL 75-36-700-3.</title>
        <authorList>
            <consortium name="The Broad Institute Genome Sequencing Platform"/>
            <person name="Birren B."/>
            <person name="Lander E."/>
            <person name="Galagan J."/>
            <person name="Nusbaum C."/>
            <person name="Devon K."/>
            <person name="Cuomo C."/>
            <person name="Jaffe D."/>
            <person name="Butler J."/>
            <person name="Alvarez P."/>
            <person name="Gnerre S."/>
            <person name="Grabherr M."/>
            <person name="Mauceli E."/>
            <person name="Brockman W."/>
            <person name="Young S."/>
            <person name="LaButti K."/>
            <person name="Sykes S."/>
            <person name="DeCaprio D."/>
            <person name="Crawford M."/>
            <person name="Koehrsen M."/>
            <person name="Engels R."/>
            <person name="Montgomery P."/>
            <person name="Pearson M."/>
            <person name="Howarth C."/>
            <person name="Larson L."/>
            <person name="White J."/>
            <person name="Zeng Q."/>
            <person name="Kodira C."/>
            <person name="Yandava C."/>
            <person name="Alvarado L."/>
            <person name="O'Leary S."/>
            <person name="Szabo L."/>
            <person name="Dean R."/>
            <person name="Schein J."/>
        </authorList>
    </citation>
    <scope>NUCLEOTIDE SEQUENCE</scope>
    <source>
        <strain>CRL 75-36-700-3</strain>
    </source>
</reference>
<keyword evidence="3" id="KW-1185">Reference proteome</keyword>
<dbReference type="RefSeq" id="XP_003329826.1">
    <property type="nucleotide sequence ID" value="XM_003329778.2"/>
</dbReference>
<dbReference type="AlphaFoldDB" id="E3KM82"/>
<evidence type="ECO:0000313" key="3">
    <source>
        <dbReference type="Proteomes" id="UP000008783"/>
    </source>
</evidence>
<dbReference type="VEuPathDB" id="FungiDB:PGTG_11763"/>
<sequence length="101" mass="11007">MRFQQPTVTHEDICDISHPAAGWDPADRPSAPHGQQTGHPGYMPTGIGTGTYEIAASAPFSLPCDEETHHQSAERQLNHSTQDNRKDRPLKLNATFDSAAS</sequence>